<proteinExistence type="predicted"/>
<organism evidence="1 2">
    <name type="scientific">Diaporthe eres</name>
    <name type="common">Phomopsis oblonga</name>
    <dbReference type="NCBI Taxonomy" id="83184"/>
    <lineage>
        <taxon>Eukaryota</taxon>
        <taxon>Fungi</taxon>
        <taxon>Dikarya</taxon>
        <taxon>Ascomycota</taxon>
        <taxon>Pezizomycotina</taxon>
        <taxon>Sordariomycetes</taxon>
        <taxon>Sordariomycetidae</taxon>
        <taxon>Diaporthales</taxon>
        <taxon>Diaporthaceae</taxon>
        <taxon>Diaporthe</taxon>
        <taxon>Diaporthe eres species complex</taxon>
    </lineage>
</organism>
<comment type="caution">
    <text evidence="1">The sequence shown here is derived from an EMBL/GenBank/DDBJ whole genome shotgun (WGS) entry which is preliminary data.</text>
</comment>
<dbReference type="InterPro" id="IPR027417">
    <property type="entry name" value="P-loop_NTPase"/>
</dbReference>
<protein>
    <recommendedName>
        <fullName evidence="3">Helicase C-terminal domain-containing protein</fullName>
    </recommendedName>
</protein>
<evidence type="ECO:0000313" key="2">
    <source>
        <dbReference type="Proteomes" id="UP001430848"/>
    </source>
</evidence>
<dbReference type="Gene3D" id="3.40.50.300">
    <property type="entry name" value="P-loop containing nucleotide triphosphate hydrolases"/>
    <property type="match status" value="1"/>
</dbReference>
<keyword evidence="2" id="KW-1185">Reference proteome</keyword>
<name>A0ABR1NT28_DIAER</name>
<dbReference type="SUPFAM" id="SSF52540">
    <property type="entry name" value="P-loop containing nucleoside triphosphate hydrolases"/>
    <property type="match status" value="1"/>
</dbReference>
<reference evidence="1 2" key="1">
    <citation type="submission" date="2024-02" db="EMBL/GenBank/DDBJ databases">
        <title>De novo assembly and annotation of 12 fungi associated with fruit tree decline syndrome in Ontario, Canada.</title>
        <authorList>
            <person name="Sulman M."/>
            <person name="Ellouze W."/>
            <person name="Ilyukhin E."/>
        </authorList>
    </citation>
    <scope>NUCLEOTIDE SEQUENCE [LARGE SCALE GENOMIC DNA]</scope>
    <source>
        <strain evidence="1 2">M169</strain>
    </source>
</reference>
<accession>A0ABR1NT28</accession>
<sequence length="651" mass="74287">MLDTFISEDTPSIGIMFNDESHMAMRLETRSMAIAKAQSKVGQGGLDLWLVSATPIRSLEDFELPISLISSSSDLPRAAAVADIIAARDTARSSDENMDTFQAHWRRVFDDNLVLRNTVTSQFLGKPITDQQIISPNRVWLTTPQQYLGQVQEVAYEAREVFRSQARTARINEEVYQPQYALNVDAGLHFVSLFPGAAKLIRQGDLDIGEESVRNTIEAMTQPNKLKVETIASFQQHLEEIVHDSPKLDFIQDEIRRMCEQDNDKRAPSSEARTSIHEENLFLKKMVIVTPTLGTAIFLYLILLKRLPALNPVLFHTRGRSEHREAAINSFTSLTARKNAKHSFILITPFSAGGTGLNLQSANYQILVSPLNSRDRETQCFARTNRTGQRLPLHHSVLITQDNPADQINVATYGGRVIRNDPFEIFRPLVLAETDGFRAIQRMEDWGYLVTDIPISKEIHTKISLFPILDPSQFRVCHITVPSNVNSGLVDEFLFFVSDTSFGDTIACTQAWNDFADRRPNHEKLPLREILLSFWVFYLNRKVLDLRRIMYYNVVQEDLSNEQRPYVYRLLGEDPRDRLVVRRDAESPQEAEAFKSLVERTPFCNGAKKMLEQCREYASAGVQIESFEFLPMSGDEHDLDEPYFAFRIHLR</sequence>
<gene>
    <name evidence="1" type="ORF">SLS63_011835</name>
</gene>
<evidence type="ECO:0008006" key="3">
    <source>
        <dbReference type="Google" id="ProtNLM"/>
    </source>
</evidence>
<evidence type="ECO:0000313" key="1">
    <source>
        <dbReference type="EMBL" id="KAK7714031.1"/>
    </source>
</evidence>
<dbReference type="EMBL" id="JAKNSF020000119">
    <property type="protein sequence ID" value="KAK7714031.1"/>
    <property type="molecule type" value="Genomic_DNA"/>
</dbReference>
<dbReference type="Proteomes" id="UP001430848">
    <property type="component" value="Unassembled WGS sequence"/>
</dbReference>